<dbReference type="Pfam" id="PF10551">
    <property type="entry name" value="MULE"/>
    <property type="match status" value="1"/>
</dbReference>
<dbReference type="OrthoDB" id="10031901at2759"/>
<gene>
    <name evidence="2" type="ORF">Esi_0111_0066</name>
</gene>
<dbReference type="EMBL" id="FN649759">
    <property type="protein sequence ID" value="CBN75503.1"/>
    <property type="molecule type" value="Genomic_DNA"/>
</dbReference>
<reference evidence="2 3" key="1">
    <citation type="journal article" date="2010" name="Nature">
        <title>The Ectocarpus genome and the independent evolution of multicellularity in brown algae.</title>
        <authorList>
            <person name="Cock J.M."/>
            <person name="Sterck L."/>
            <person name="Rouze P."/>
            <person name="Scornet D."/>
            <person name="Allen A.E."/>
            <person name="Amoutzias G."/>
            <person name="Anthouard V."/>
            <person name="Artiguenave F."/>
            <person name="Aury J.M."/>
            <person name="Badger J.H."/>
            <person name="Beszteri B."/>
            <person name="Billiau K."/>
            <person name="Bonnet E."/>
            <person name="Bothwell J.H."/>
            <person name="Bowler C."/>
            <person name="Boyen C."/>
            <person name="Brownlee C."/>
            <person name="Carrano C.J."/>
            <person name="Charrier B."/>
            <person name="Cho G.Y."/>
            <person name="Coelho S.M."/>
            <person name="Collen J."/>
            <person name="Corre E."/>
            <person name="Da Silva C."/>
            <person name="Delage L."/>
            <person name="Delaroque N."/>
            <person name="Dittami S.M."/>
            <person name="Doulbeau S."/>
            <person name="Elias M."/>
            <person name="Farnham G."/>
            <person name="Gachon C.M."/>
            <person name="Gschloessl B."/>
            <person name="Heesch S."/>
            <person name="Jabbari K."/>
            <person name="Jubin C."/>
            <person name="Kawai H."/>
            <person name="Kimura K."/>
            <person name="Kloareg B."/>
            <person name="Kupper F.C."/>
            <person name="Lang D."/>
            <person name="Le Bail A."/>
            <person name="Leblanc C."/>
            <person name="Lerouge P."/>
            <person name="Lohr M."/>
            <person name="Lopez P.J."/>
            <person name="Martens C."/>
            <person name="Maumus F."/>
            <person name="Michel G."/>
            <person name="Miranda-Saavedra D."/>
            <person name="Morales J."/>
            <person name="Moreau H."/>
            <person name="Motomura T."/>
            <person name="Nagasato C."/>
            <person name="Napoli C.A."/>
            <person name="Nelson D.R."/>
            <person name="Nyvall-Collen P."/>
            <person name="Peters A.F."/>
            <person name="Pommier C."/>
            <person name="Potin P."/>
            <person name="Poulain J."/>
            <person name="Quesneville H."/>
            <person name="Read B."/>
            <person name="Rensing S.A."/>
            <person name="Ritter A."/>
            <person name="Rousvoal S."/>
            <person name="Samanta M."/>
            <person name="Samson G."/>
            <person name="Schroeder D.C."/>
            <person name="Segurens B."/>
            <person name="Strittmatter M."/>
            <person name="Tonon T."/>
            <person name="Tregear J.W."/>
            <person name="Valentin K."/>
            <person name="von Dassow P."/>
            <person name="Yamagishi T."/>
            <person name="Van de Peer Y."/>
            <person name="Wincker P."/>
        </authorList>
    </citation>
    <scope>NUCLEOTIDE SEQUENCE [LARGE SCALE GENOMIC DNA]</scope>
    <source>
        <strain evidence="3">Ec32 / CCAP1310/4</strain>
    </source>
</reference>
<dbReference type="InParanoid" id="D8LCW1"/>
<dbReference type="AlphaFoldDB" id="D8LCW1"/>
<dbReference type="InterPro" id="IPR018289">
    <property type="entry name" value="MULE_transposase_dom"/>
</dbReference>
<name>D8LCW1_ECTSI</name>
<evidence type="ECO:0000259" key="1">
    <source>
        <dbReference type="Pfam" id="PF10551"/>
    </source>
</evidence>
<evidence type="ECO:0000313" key="2">
    <source>
        <dbReference type="EMBL" id="CBN75503.1"/>
    </source>
</evidence>
<organism evidence="2 3">
    <name type="scientific">Ectocarpus siliculosus</name>
    <name type="common">Brown alga</name>
    <name type="synonym">Conferva siliculosa</name>
    <dbReference type="NCBI Taxonomy" id="2880"/>
    <lineage>
        <taxon>Eukaryota</taxon>
        <taxon>Sar</taxon>
        <taxon>Stramenopiles</taxon>
        <taxon>Ochrophyta</taxon>
        <taxon>PX clade</taxon>
        <taxon>Phaeophyceae</taxon>
        <taxon>Ectocarpales</taxon>
        <taxon>Ectocarpaceae</taxon>
        <taxon>Ectocarpus</taxon>
    </lineage>
</organism>
<sequence length="94" mass="10700">MCLGSIHHALPPRRFSLKVLITDADAAMTNAARTLLPRTVHLHCLWHVMKNVRKHYKGALKDKATRFFRLIYAAAFAPSEDAQAQAHYPRQKAH</sequence>
<dbReference type="Proteomes" id="UP000002630">
    <property type="component" value="Linkage Group LG34"/>
</dbReference>
<protein>
    <recommendedName>
        <fullName evidence="1">MULE transposase domain-containing protein</fullName>
    </recommendedName>
</protein>
<accession>D8LCW1</accession>
<dbReference type="EMBL" id="FN647801">
    <property type="protein sequence ID" value="CBN75503.1"/>
    <property type="molecule type" value="Genomic_DNA"/>
</dbReference>
<evidence type="ECO:0000313" key="3">
    <source>
        <dbReference type="Proteomes" id="UP000002630"/>
    </source>
</evidence>
<feature type="domain" description="MULE transposase" evidence="1">
    <location>
        <begin position="17"/>
        <end position="51"/>
    </location>
</feature>
<proteinExistence type="predicted"/>
<keyword evidence="3" id="KW-1185">Reference proteome</keyword>